<feature type="chain" id="PRO_5024964303" evidence="1">
    <location>
        <begin position="24"/>
        <end position="501"/>
    </location>
</feature>
<reference evidence="3 4" key="1">
    <citation type="submission" date="2019-09" db="EMBL/GenBank/DDBJ databases">
        <title>Genome sequence of Adhaeribacter sp. M2.</title>
        <authorList>
            <person name="Srinivasan S."/>
        </authorList>
    </citation>
    <scope>NUCLEOTIDE SEQUENCE [LARGE SCALE GENOMIC DNA]</scope>
    <source>
        <strain evidence="3 4">M2</strain>
    </source>
</reference>
<dbReference type="Proteomes" id="UP000326570">
    <property type="component" value="Unassembled WGS sequence"/>
</dbReference>
<comment type="caution">
    <text evidence="3">The sequence shown here is derived from an EMBL/GenBank/DDBJ whole genome shotgun (WGS) entry which is preliminary data.</text>
</comment>
<evidence type="ECO:0000313" key="3">
    <source>
        <dbReference type="EMBL" id="KAA9333545.1"/>
    </source>
</evidence>
<evidence type="ECO:0000259" key="2">
    <source>
        <dbReference type="Pfam" id="PF18962"/>
    </source>
</evidence>
<dbReference type="Pfam" id="PF18962">
    <property type="entry name" value="Por_Secre_tail"/>
    <property type="match status" value="1"/>
</dbReference>
<evidence type="ECO:0000313" key="4">
    <source>
        <dbReference type="Proteomes" id="UP000326570"/>
    </source>
</evidence>
<name>A0A5N1ITQ7_9BACT</name>
<dbReference type="AlphaFoldDB" id="A0A5N1ITQ7"/>
<protein>
    <submittedName>
        <fullName evidence="3">T9SS type A sorting domain-containing protein</fullName>
    </submittedName>
</protein>
<accession>A0A5N1ITQ7</accession>
<dbReference type="InterPro" id="IPR026444">
    <property type="entry name" value="Secre_tail"/>
</dbReference>
<dbReference type="EMBL" id="VTWT01000005">
    <property type="protein sequence ID" value="KAA9333545.1"/>
    <property type="molecule type" value="Genomic_DNA"/>
</dbReference>
<dbReference type="RefSeq" id="WP_150903713.1">
    <property type="nucleotide sequence ID" value="NZ_VTWT01000005.1"/>
</dbReference>
<dbReference type="NCBIfam" id="TIGR04183">
    <property type="entry name" value="Por_Secre_tail"/>
    <property type="match status" value="1"/>
</dbReference>
<keyword evidence="4" id="KW-1185">Reference proteome</keyword>
<gene>
    <name evidence="3" type="ORF">F0P94_09815</name>
</gene>
<feature type="signal peptide" evidence="1">
    <location>
        <begin position="1"/>
        <end position="23"/>
    </location>
</feature>
<proteinExistence type="predicted"/>
<evidence type="ECO:0000256" key="1">
    <source>
        <dbReference type="SAM" id="SignalP"/>
    </source>
</evidence>
<sequence length="501" mass="54984">MKRPLRLSALLAMFCLGGTAAFAQNFQPFRKGPTYHFIAGDSLYSLRIDSVKVVAGDSVFVFNPIARKGAQSSAQGCSPGSTGPAAYTVHPNNQFGRQMRKAPNGEYIFRTVQGQEYLLKTKVATGQSWAFNPNNSTSNLTATLSAKTVETIQSVMDSVYTYTLSNGKTIKLSKNYGFTATPNFISDTDPYFKPKDLAFYALPEKGIGQPVSSPFVIFGFQPGDEFMYHSVEEGSSGSTCTEEWLHRTILSRRNSANGDSIYYSVREQRLVKSYGMPSAPVGWCQTPSGTTLHNPTTNTLIITKKTQPVTAALSNGFDPVPGFQGQVVTGIYRNSQFNQRMQMASQEYDYDPCSQTFNLFVHGGSYFRHGVGLGLVYSYGSVANYGFSTTTLLAYNKGSETYGTWRTLAQIMSTSKELEKAAVKAYPNPFNAEITLQLQELTGKGKAEITILNALGQVMHKTEAAVGTKELHLNLPHLAKGLYVVRVVQQSKVYSSRLVKD</sequence>
<keyword evidence="1" id="KW-0732">Signal</keyword>
<organism evidence="3 4">
    <name type="scientific">Adhaeribacter soli</name>
    <dbReference type="NCBI Taxonomy" id="2607655"/>
    <lineage>
        <taxon>Bacteria</taxon>
        <taxon>Pseudomonadati</taxon>
        <taxon>Bacteroidota</taxon>
        <taxon>Cytophagia</taxon>
        <taxon>Cytophagales</taxon>
        <taxon>Hymenobacteraceae</taxon>
        <taxon>Adhaeribacter</taxon>
    </lineage>
</organism>
<feature type="domain" description="Secretion system C-terminal sorting" evidence="2">
    <location>
        <begin position="426"/>
        <end position="498"/>
    </location>
</feature>